<dbReference type="PANTHER" id="PTHR33602">
    <property type="entry name" value="REGULATORY PROTEIN RECX FAMILY PROTEIN"/>
    <property type="match status" value="1"/>
</dbReference>
<evidence type="ECO:0000256" key="1">
    <source>
        <dbReference type="ARBA" id="ARBA00004496"/>
    </source>
</evidence>
<dbReference type="RefSeq" id="WP_177718166.1">
    <property type="nucleotide sequence ID" value="NZ_JACRSQ010000008.1"/>
</dbReference>
<evidence type="ECO:0000259" key="7">
    <source>
        <dbReference type="Pfam" id="PF21982"/>
    </source>
</evidence>
<comment type="similarity">
    <text evidence="2 5">Belongs to the RecX family.</text>
</comment>
<feature type="domain" description="RecX first three-helical" evidence="7">
    <location>
        <begin position="21"/>
        <end position="58"/>
    </location>
</feature>
<dbReference type="Gene3D" id="1.10.10.10">
    <property type="entry name" value="Winged helix-like DNA-binding domain superfamily/Winged helix DNA-binding domain"/>
    <property type="match status" value="2"/>
</dbReference>
<dbReference type="InterPro" id="IPR053924">
    <property type="entry name" value="RecX_HTH_2nd"/>
</dbReference>
<evidence type="ECO:0000256" key="4">
    <source>
        <dbReference type="ARBA" id="ARBA00022490"/>
    </source>
</evidence>
<comment type="function">
    <text evidence="5">Modulates RecA activity.</text>
</comment>
<dbReference type="Pfam" id="PF21982">
    <property type="entry name" value="RecX_HTH1"/>
    <property type="match status" value="1"/>
</dbReference>
<organism evidence="8 9">
    <name type="scientific">Bianquea renquensis</name>
    <dbReference type="NCBI Taxonomy" id="2763661"/>
    <lineage>
        <taxon>Bacteria</taxon>
        <taxon>Bacillati</taxon>
        <taxon>Bacillota</taxon>
        <taxon>Clostridia</taxon>
        <taxon>Eubacteriales</taxon>
        <taxon>Bianqueaceae</taxon>
        <taxon>Bianquea</taxon>
    </lineage>
</organism>
<dbReference type="Pfam" id="PF02631">
    <property type="entry name" value="RecX_HTH2"/>
    <property type="match status" value="1"/>
</dbReference>
<protein>
    <recommendedName>
        <fullName evidence="3 5">Regulatory protein RecX</fullName>
    </recommendedName>
</protein>
<evidence type="ECO:0000256" key="5">
    <source>
        <dbReference type="HAMAP-Rule" id="MF_01114"/>
    </source>
</evidence>
<dbReference type="EMBL" id="JACRSQ010000008">
    <property type="protein sequence ID" value="MBC8543332.1"/>
    <property type="molecule type" value="Genomic_DNA"/>
</dbReference>
<evidence type="ECO:0000313" key="8">
    <source>
        <dbReference type="EMBL" id="MBC8543332.1"/>
    </source>
</evidence>
<accession>A0A926HX28</accession>
<dbReference type="GO" id="GO:0006282">
    <property type="term" value="P:regulation of DNA repair"/>
    <property type="evidence" value="ECO:0007669"/>
    <property type="project" value="UniProtKB-UniRule"/>
</dbReference>
<sequence length="169" mass="19999">MRKNKEPAVFASQREKEEHYRNKALGYLGYRMRSEREMREYLHRLGCDEDTGAQILCFLREYGFVDDQRFAQCMVHDNTTVRHLSTRDIVGKLQQKGISRDDIQRILQENPVDEEAQARAVFEKRCRAMKALDVDKLYRYMVGKGFSYDIVRRLLREQNSEAAPQESIE</sequence>
<dbReference type="InterPro" id="IPR036388">
    <property type="entry name" value="WH-like_DNA-bd_sf"/>
</dbReference>
<feature type="domain" description="RecX second three-helical" evidence="6">
    <location>
        <begin position="66"/>
        <end position="105"/>
    </location>
</feature>
<dbReference type="PANTHER" id="PTHR33602:SF1">
    <property type="entry name" value="REGULATORY PROTEIN RECX FAMILY PROTEIN"/>
    <property type="match status" value="1"/>
</dbReference>
<evidence type="ECO:0000313" key="9">
    <source>
        <dbReference type="Proteomes" id="UP000657006"/>
    </source>
</evidence>
<reference evidence="8" key="1">
    <citation type="submission" date="2020-08" db="EMBL/GenBank/DDBJ databases">
        <title>Genome public.</title>
        <authorList>
            <person name="Liu C."/>
            <person name="Sun Q."/>
        </authorList>
    </citation>
    <scope>NUCLEOTIDE SEQUENCE</scope>
    <source>
        <strain evidence="8">NSJ-32</strain>
    </source>
</reference>
<evidence type="ECO:0000256" key="2">
    <source>
        <dbReference type="ARBA" id="ARBA00009695"/>
    </source>
</evidence>
<dbReference type="AlphaFoldDB" id="A0A926HX28"/>
<dbReference type="InterPro" id="IPR053926">
    <property type="entry name" value="RecX_HTH_1st"/>
</dbReference>
<comment type="subcellular location">
    <subcellularLocation>
        <location evidence="1 5">Cytoplasm</location>
    </subcellularLocation>
</comment>
<dbReference type="Proteomes" id="UP000657006">
    <property type="component" value="Unassembled WGS sequence"/>
</dbReference>
<evidence type="ECO:0000256" key="3">
    <source>
        <dbReference type="ARBA" id="ARBA00018111"/>
    </source>
</evidence>
<comment type="caution">
    <text evidence="8">The sequence shown here is derived from an EMBL/GenBank/DDBJ whole genome shotgun (WGS) entry which is preliminary data.</text>
</comment>
<proteinExistence type="inferred from homology"/>
<name>A0A926HX28_9FIRM</name>
<keyword evidence="4 5" id="KW-0963">Cytoplasm</keyword>
<dbReference type="GO" id="GO:0005737">
    <property type="term" value="C:cytoplasm"/>
    <property type="evidence" value="ECO:0007669"/>
    <property type="project" value="UniProtKB-SubCell"/>
</dbReference>
<evidence type="ECO:0000259" key="6">
    <source>
        <dbReference type="Pfam" id="PF02631"/>
    </source>
</evidence>
<dbReference type="HAMAP" id="MF_01114">
    <property type="entry name" value="RecX"/>
    <property type="match status" value="1"/>
</dbReference>
<dbReference type="InterPro" id="IPR003783">
    <property type="entry name" value="Regulatory_RecX"/>
</dbReference>
<keyword evidence="9" id="KW-1185">Reference proteome</keyword>
<gene>
    <name evidence="5" type="primary">recX</name>
    <name evidence="8" type="ORF">H8730_07225</name>
</gene>